<evidence type="ECO:0000313" key="3">
    <source>
        <dbReference type="Proteomes" id="UP000000305"/>
    </source>
</evidence>
<dbReference type="InParanoid" id="E9FYA7"/>
<feature type="compositionally biased region" description="Basic residues" evidence="1">
    <location>
        <begin position="265"/>
        <end position="287"/>
    </location>
</feature>
<dbReference type="Proteomes" id="UP000000305">
    <property type="component" value="Unassembled WGS sequence"/>
</dbReference>
<dbReference type="HOGENOM" id="CLU_483372_0_0_1"/>
<accession>E9FYA7</accession>
<name>E9FYA7_DAPPU</name>
<dbReference type="STRING" id="6669.E9FYA7"/>
<feature type="region of interest" description="Disordered" evidence="1">
    <location>
        <begin position="259"/>
        <end position="311"/>
    </location>
</feature>
<dbReference type="EMBL" id="GL732527">
    <property type="protein sequence ID" value="EFX87501.1"/>
    <property type="molecule type" value="Genomic_DNA"/>
</dbReference>
<keyword evidence="3" id="KW-1185">Reference proteome</keyword>
<protein>
    <submittedName>
        <fullName evidence="2">Uncharacterized protein</fullName>
    </submittedName>
</protein>
<evidence type="ECO:0000313" key="2">
    <source>
        <dbReference type="EMBL" id="EFX87501.1"/>
    </source>
</evidence>
<evidence type="ECO:0000256" key="1">
    <source>
        <dbReference type="SAM" id="MobiDB-lite"/>
    </source>
</evidence>
<dbReference type="OrthoDB" id="10021598at2759"/>
<organism evidence="2 3">
    <name type="scientific">Daphnia pulex</name>
    <name type="common">Water flea</name>
    <dbReference type="NCBI Taxonomy" id="6669"/>
    <lineage>
        <taxon>Eukaryota</taxon>
        <taxon>Metazoa</taxon>
        <taxon>Ecdysozoa</taxon>
        <taxon>Arthropoda</taxon>
        <taxon>Crustacea</taxon>
        <taxon>Branchiopoda</taxon>
        <taxon>Diplostraca</taxon>
        <taxon>Cladocera</taxon>
        <taxon>Anomopoda</taxon>
        <taxon>Daphniidae</taxon>
        <taxon>Daphnia</taxon>
    </lineage>
</organism>
<dbReference type="KEGG" id="dpx:DAPPUDRAFT_96584"/>
<sequence>MAAGELNLFVAGIQQKIVVEQSRKKDPDSYKLKLSQGSRTKEACNRKPNSVVLKTAKKRPTELLCETESNCSSSQEETKPVIWVDIVKKLPSPEVETPLPVTKPTTSRKLPTSVWMSRNSRSGILPEGFQIYIQKNLNLIEDVQTAKRRRSDNRDIFRTEQEDDVNWTSNAPRPSEWLLKPPLQRKKKRNRKSIKFEKWLQLPCGLQGIHLEGREPRKTNPLQPGPRNQKPAKQCQIRNCSPDDEMGWVYDGKKVTFQLINQGKQKNKSEKKRRRRRIKTKKGKKLPKQSSSKGARSLRNPDTSVLDENDEPVFLDPKLNGAFINEVGAQPPIEVCEEAVKNKQHSVEDLGESLRNLQVEDDHNGNNDVLYQVEGTVAVEDMSWLYFPRAGNNFGARFELPIDLRKLKSTYTIDKKRFLSIDFVKDDFTCTEMTPLEYLSQYVVATRCRQRLNDVVFERHATESKLSTEKLFLSLTEILGFHLDSQAEEKLSELIDLVSVSELTREQFAGIGALAERIGRSGISRRDDLELADFDLLHKKMSYLEMSQFLRRLFLFISEIEDLV</sequence>
<gene>
    <name evidence="2" type="ORF">DAPPUDRAFT_96584</name>
</gene>
<proteinExistence type="predicted"/>
<dbReference type="AlphaFoldDB" id="E9FYA7"/>
<dbReference type="PANTHER" id="PTHR36696:SF1">
    <property type="entry name" value="EF-HAND DOMAIN-CONTAINING PROTEIN"/>
    <property type="match status" value="1"/>
</dbReference>
<reference evidence="2 3" key="1">
    <citation type="journal article" date="2011" name="Science">
        <title>The ecoresponsive genome of Daphnia pulex.</title>
        <authorList>
            <person name="Colbourne J.K."/>
            <person name="Pfrender M.E."/>
            <person name="Gilbert D."/>
            <person name="Thomas W.K."/>
            <person name="Tucker A."/>
            <person name="Oakley T.H."/>
            <person name="Tokishita S."/>
            <person name="Aerts A."/>
            <person name="Arnold G.J."/>
            <person name="Basu M.K."/>
            <person name="Bauer D.J."/>
            <person name="Caceres C.E."/>
            <person name="Carmel L."/>
            <person name="Casola C."/>
            <person name="Choi J.H."/>
            <person name="Detter J.C."/>
            <person name="Dong Q."/>
            <person name="Dusheyko S."/>
            <person name="Eads B.D."/>
            <person name="Frohlich T."/>
            <person name="Geiler-Samerotte K.A."/>
            <person name="Gerlach D."/>
            <person name="Hatcher P."/>
            <person name="Jogdeo S."/>
            <person name="Krijgsveld J."/>
            <person name="Kriventseva E.V."/>
            <person name="Kultz D."/>
            <person name="Laforsch C."/>
            <person name="Lindquist E."/>
            <person name="Lopez J."/>
            <person name="Manak J.R."/>
            <person name="Muller J."/>
            <person name="Pangilinan J."/>
            <person name="Patwardhan R.P."/>
            <person name="Pitluck S."/>
            <person name="Pritham E.J."/>
            <person name="Rechtsteiner A."/>
            <person name="Rho M."/>
            <person name="Rogozin I.B."/>
            <person name="Sakarya O."/>
            <person name="Salamov A."/>
            <person name="Schaack S."/>
            <person name="Shapiro H."/>
            <person name="Shiga Y."/>
            <person name="Skalitzky C."/>
            <person name="Smith Z."/>
            <person name="Souvorov A."/>
            <person name="Sung W."/>
            <person name="Tang Z."/>
            <person name="Tsuchiya D."/>
            <person name="Tu H."/>
            <person name="Vos H."/>
            <person name="Wang M."/>
            <person name="Wolf Y.I."/>
            <person name="Yamagata H."/>
            <person name="Yamada T."/>
            <person name="Ye Y."/>
            <person name="Shaw J.R."/>
            <person name="Andrews J."/>
            <person name="Crease T.J."/>
            <person name="Tang H."/>
            <person name="Lucas S.M."/>
            <person name="Robertson H.M."/>
            <person name="Bork P."/>
            <person name="Koonin E.V."/>
            <person name="Zdobnov E.M."/>
            <person name="Grigoriev I.V."/>
            <person name="Lynch M."/>
            <person name="Boore J.L."/>
        </authorList>
    </citation>
    <scope>NUCLEOTIDE SEQUENCE [LARGE SCALE GENOMIC DNA]</scope>
</reference>
<dbReference type="PANTHER" id="PTHR36696">
    <property type="entry name" value="AGAP012002-PA"/>
    <property type="match status" value="1"/>
</dbReference>
<feature type="region of interest" description="Disordered" evidence="1">
    <location>
        <begin position="210"/>
        <end position="235"/>
    </location>
</feature>